<feature type="transmembrane region" description="Helical" evidence="1">
    <location>
        <begin position="137"/>
        <end position="156"/>
    </location>
</feature>
<feature type="transmembrane region" description="Helical" evidence="1">
    <location>
        <begin position="7"/>
        <end position="24"/>
    </location>
</feature>
<feature type="transmembrane region" description="Helical" evidence="1">
    <location>
        <begin position="318"/>
        <end position="338"/>
    </location>
</feature>
<dbReference type="Proteomes" id="UP000034661">
    <property type="component" value="Unassembled WGS sequence"/>
</dbReference>
<comment type="caution">
    <text evidence="2">The sequence shown here is derived from an EMBL/GenBank/DDBJ whole genome shotgun (WGS) entry which is preliminary data.</text>
</comment>
<feature type="transmembrane region" description="Helical" evidence="1">
    <location>
        <begin position="202"/>
        <end position="220"/>
    </location>
</feature>
<feature type="transmembrane region" description="Helical" evidence="1">
    <location>
        <begin position="96"/>
        <end position="125"/>
    </location>
</feature>
<keyword evidence="1" id="KW-1133">Transmembrane helix</keyword>
<evidence type="ECO:0000313" key="3">
    <source>
        <dbReference type="Proteomes" id="UP000034661"/>
    </source>
</evidence>
<evidence type="ECO:0000256" key="1">
    <source>
        <dbReference type="SAM" id="Phobius"/>
    </source>
</evidence>
<feature type="transmembrane region" description="Helical" evidence="1">
    <location>
        <begin position="168"/>
        <end position="196"/>
    </location>
</feature>
<name>A0A0G1UM94_9BACT</name>
<feature type="transmembrane region" description="Helical" evidence="1">
    <location>
        <begin position="232"/>
        <end position="249"/>
    </location>
</feature>
<keyword evidence="1" id="KW-0472">Membrane</keyword>
<sequence>MKRENYTPFILGAIVLVAAFFRLYDVPNRALMGNETVRDAVVGLVGARELQLPVTGPFSSLGAFTFGPWYWYHLIASYWIFPTPYAAWYMLAFMSLLFVVVLFGIGLVIGGPILGLVAAFLAAIAPNQLTAATHLTQPNLLFFYTAFIFFLVVLTAKSTHPSRWVFTMLGAAFGIAVNFHFQAINLAVAVIAMFVFRKSLRFIWHLLLGFFVVNIPLLVFQLLNHWHTLRMVVYTMVHMDGLIYVPNSWKIYVFQFWPDLWANQFGLPIWVGVVFGAVASAVILRMIMKKQQVLMRLSVLIFFVMFVALRYYKGERFFSYYNFFTPWLFVFAAVPLAWGLQAKHIAVRLVTIGVLLAYTMSVLPKDIAMLAPSEFTLAMKNAVAIIKAEYEGKSVVIHNCLAKNLYRDFTLTFLLGIEGRVGKDGAKLGFTKGGCEYPGSAEGLLESSKYASEELQKMELMDFTAAPEAAILENHWFPLTLEVMYDTEVKWWYKEKP</sequence>
<gene>
    <name evidence="2" type="ORF">UY27_C0021G0005</name>
</gene>
<feature type="transmembrane region" description="Helical" evidence="1">
    <location>
        <begin position="269"/>
        <end position="287"/>
    </location>
</feature>
<protein>
    <recommendedName>
        <fullName evidence="4">Glycosyltransferase RgtA/B/C/D-like domain-containing protein</fullName>
    </recommendedName>
</protein>
<reference evidence="2 3" key="1">
    <citation type="journal article" date="2015" name="Nature">
        <title>rRNA introns, odd ribosomes, and small enigmatic genomes across a large radiation of phyla.</title>
        <authorList>
            <person name="Brown C.T."/>
            <person name="Hug L.A."/>
            <person name="Thomas B.C."/>
            <person name="Sharon I."/>
            <person name="Castelle C.J."/>
            <person name="Singh A."/>
            <person name="Wilkins M.J."/>
            <person name="Williams K.H."/>
            <person name="Banfield J.F."/>
        </authorList>
    </citation>
    <scope>NUCLEOTIDE SEQUENCE [LARGE SCALE GENOMIC DNA]</scope>
</reference>
<keyword evidence="1" id="KW-0812">Transmembrane</keyword>
<proteinExistence type="predicted"/>
<evidence type="ECO:0008006" key="4">
    <source>
        <dbReference type="Google" id="ProtNLM"/>
    </source>
</evidence>
<feature type="transmembrane region" description="Helical" evidence="1">
    <location>
        <begin position="294"/>
        <end position="312"/>
    </location>
</feature>
<dbReference type="EMBL" id="LCPJ01000021">
    <property type="protein sequence ID" value="KKU95342.1"/>
    <property type="molecule type" value="Genomic_DNA"/>
</dbReference>
<feature type="transmembrane region" description="Helical" evidence="1">
    <location>
        <begin position="69"/>
        <end position="89"/>
    </location>
</feature>
<organism evidence="2 3">
    <name type="scientific">Candidatus Gottesmanbacteria bacterium GW2011_GWA1_48_13</name>
    <dbReference type="NCBI Taxonomy" id="1618439"/>
    <lineage>
        <taxon>Bacteria</taxon>
        <taxon>Candidatus Gottesmaniibacteriota</taxon>
    </lineage>
</organism>
<feature type="transmembrane region" description="Helical" evidence="1">
    <location>
        <begin position="345"/>
        <end position="363"/>
    </location>
</feature>
<evidence type="ECO:0000313" key="2">
    <source>
        <dbReference type="EMBL" id="KKU95342.1"/>
    </source>
</evidence>
<accession>A0A0G1UM94</accession>
<dbReference type="AlphaFoldDB" id="A0A0G1UM94"/>